<evidence type="ECO:0000313" key="4">
    <source>
        <dbReference type="Proteomes" id="UP000190037"/>
    </source>
</evidence>
<dbReference type="PANTHER" id="PTHR43798:SF31">
    <property type="entry name" value="AB HYDROLASE SUPERFAMILY PROTEIN YCLE"/>
    <property type="match status" value="1"/>
</dbReference>
<keyword evidence="1 3" id="KW-0378">Hydrolase</keyword>
<evidence type="ECO:0000256" key="1">
    <source>
        <dbReference type="ARBA" id="ARBA00022801"/>
    </source>
</evidence>
<reference evidence="3 4" key="1">
    <citation type="submission" date="2017-03" db="EMBL/GenBank/DDBJ databases">
        <title>Draft genome sequence of Streptomyces scabrisporus NF3, endophyte isolated from Amphipterygium adstringens.</title>
        <authorList>
            <person name="Vazquez M."/>
            <person name="Ceapa C.D."/>
            <person name="Rodriguez Luna D."/>
            <person name="Sanchez Esquivel S."/>
        </authorList>
    </citation>
    <scope>NUCLEOTIDE SEQUENCE [LARGE SCALE GENOMIC DNA]</scope>
    <source>
        <strain evidence="3 4">NF3</strain>
    </source>
</reference>
<feature type="domain" description="AB hydrolase-1" evidence="2">
    <location>
        <begin position="38"/>
        <end position="263"/>
    </location>
</feature>
<dbReference type="SUPFAM" id="SSF53474">
    <property type="entry name" value="alpha/beta-Hydrolases"/>
    <property type="match status" value="1"/>
</dbReference>
<dbReference type="InterPro" id="IPR029058">
    <property type="entry name" value="AB_hydrolase_fold"/>
</dbReference>
<dbReference type="RefSeq" id="WP_078980085.1">
    <property type="nucleotide sequence ID" value="NZ_MWQN01000002.1"/>
</dbReference>
<keyword evidence="4" id="KW-1185">Reference proteome</keyword>
<evidence type="ECO:0000313" key="3">
    <source>
        <dbReference type="EMBL" id="OPC78884.1"/>
    </source>
</evidence>
<dbReference type="AlphaFoldDB" id="A0A1T3NQ39"/>
<dbReference type="Pfam" id="PF00561">
    <property type="entry name" value="Abhydrolase_1"/>
    <property type="match status" value="1"/>
</dbReference>
<evidence type="ECO:0000259" key="2">
    <source>
        <dbReference type="Pfam" id="PF00561"/>
    </source>
</evidence>
<dbReference type="PANTHER" id="PTHR43798">
    <property type="entry name" value="MONOACYLGLYCEROL LIPASE"/>
    <property type="match status" value="1"/>
</dbReference>
<dbReference type="PRINTS" id="PR00111">
    <property type="entry name" value="ABHYDROLASE"/>
</dbReference>
<gene>
    <name evidence="3" type="ORF">B4N89_32685</name>
</gene>
<organism evidence="3 4">
    <name type="scientific">Embleya scabrispora</name>
    <dbReference type="NCBI Taxonomy" id="159449"/>
    <lineage>
        <taxon>Bacteria</taxon>
        <taxon>Bacillati</taxon>
        <taxon>Actinomycetota</taxon>
        <taxon>Actinomycetes</taxon>
        <taxon>Kitasatosporales</taxon>
        <taxon>Streptomycetaceae</taxon>
        <taxon>Embleya</taxon>
    </lineage>
</organism>
<dbReference type="InterPro" id="IPR050266">
    <property type="entry name" value="AB_hydrolase_sf"/>
</dbReference>
<protein>
    <submittedName>
        <fullName evidence="3">Alpha/beta hydrolase</fullName>
    </submittedName>
</protein>
<proteinExistence type="predicted"/>
<accession>A0A1T3NQ39</accession>
<name>A0A1T3NQ39_9ACTN</name>
<comment type="caution">
    <text evidence="3">The sequence shown here is derived from an EMBL/GenBank/DDBJ whole genome shotgun (WGS) entry which is preliminary data.</text>
</comment>
<dbReference type="STRING" id="159449.B4N89_32685"/>
<sequence>MSVTTVTTVGTATRTTPRAAALPVPTFARTVRGSGPGLLLAHGAGGGVAANYGPILDGLAAEHRVVGVDFPGSGETPRSTGPLDLDELADQLVAAGVAEGLETFAVSGYSLGGAVAVRAAARHPERVTSLILTSTFAHADARLRLAARVWRGLYESGDRATFAAFLAPLALGPAALDALSPEDLAGVLRMTAKTPPPGTPEHTELIERVDVRADLATIEVPALVVSTTGDRLVEPNHHRAVAAALRNARVVELDSGHLPFAEQPAQWLAAIVGFLGEVEGDAAR</sequence>
<dbReference type="OrthoDB" id="4944883at2"/>
<dbReference type="Gene3D" id="3.40.50.1820">
    <property type="entry name" value="alpha/beta hydrolase"/>
    <property type="match status" value="1"/>
</dbReference>
<dbReference type="InterPro" id="IPR000073">
    <property type="entry name" value="AB_hydrolase_1"/>
</dbReference>
<dbReference type="EMBL" id="MWQN01000002">
    <property type="protein sequence ID" value="OPC78884.1"/>
    <property type="molecule type" value="Genomic_DNA"/>
</dbReference>
<dbReference type="Proteomes" id="UP000190037">
    <property type="component" value="Unassembled WGS sequence"/>
</dbReference>
<dbReference type="GO" id="GO:0016787">
    <property type="term" value="F:hydrolase activity"/>
    <property type="evidence" value="ECO:0007669"/>
    <property type="project" value="UniProtKB-KW"/>
</dbReference>
<dbReference type="GO" id="GO:0016020">
    <property type="term" value="C:membrane"/>
    <property type="evidence" value="ECO:0007669"/>
    <property type="project" value="TreeGrafter"/>
</dbReference>